<evidence type="ECO:0000313" key="2">
    <source>
        <dbReference type="Proteomes" id="UP000567922"/>
    </source>
</evidence>
<dbReference type="RefSeq" id="WP_064442415.1">
    <property type="nucleotide sequence ID" value="NZ_BDDI01000025.1"/>
</dbReference>
<keyword evidence="2" id="KW-1185">Reference proteome</keyword>
<evidence type="ECO:0000313" key="1">
    <source>
        <dbReference type="EMBL" id="MBB3037961.1"/>
    </source>
</evidence>
<organism evidence="1 2">
    <name type="scientific">Hoyosella altamirensis</name>
    <dbReference type="NCBI Taxonomy" id="616997"/>
    <lineage>
        <taxon>Bacteria</taxon>
        <taxon>Bacillati</taxon>
        <taxon>Actinomycetota</taxon>
        <taxon>Actinomycetes</taxon>
        <taxon>Mycobacteriales</taxon>
        <taxon>Hoyosellaceae</taxon>
        <taxon>Hoyosella</taxon>
    </lineage>
</organism>
<dbReference type="AlphaFoldDB" id="A0A839RQ00"/>
<accession>A0A839RQ00</accession>
<proteinExistence type="predicted"/>
<name>A0A839RQ00_9ACTN</name>
<dbReference type="Proteomes" id="UP000567922">
    <property type="component" value="Unassembled WGS sequence"/>
</dbReference>
<dbReference type="EMBL" id="JACHWS010000002">
    <property type="protein sequence ID" value="MBB3037961.1"/>
    <property type="molecule type" value="Genomic_DNA"/>
</dbReference>
<sequence>MLSTPKFLHGVFPFSGKGLDKPRLIDDSMAFTVPSGHLAQPLYFRGGHTGSNLVTVTLVRDGATMRIFPMAAQGAVNIPLRVVEDVDPDTRLELHVAAPKGCSGEVVIDFGLVLI</sequence>
<gene>
    <name evidence="1" type="ORF">FHU29_002410</name>
</gene>
<dbReference type="OrthoDB" id="7376058at2"/>
<comment type="caution">
    <text evidence="1">The sequence shown here is derived from an EMBL/GenBank/DDBJ whole genome shotgun (WGS) entry which is preliminary data.</text>
</comment>
<protein>
    <submittedName>
        <fullName evidence="1">Uncharacterized protein YfaP (DUF2135 family)</fullName>
    </submittedName>
</protein>
<reference evidence="1 2" key="1">
    <citation type="submission" date="2020-08" db="EMBL/GenBank/DDBJ databases">
        <title>Sequencing the genomes of 1000 actinobacteria strains.</title>
        <authorList>
            <person name="Klenk H.-P."/>
        </authorList>
    </citation>
    <scope>NUCLEOTIDE SEQUENCE [LARGE SCALE GENOMIC DNA]</scope>
    <source>
        <strain evidence="1 2">DSM 45258</strain>
    </source>
</reference>